<gene>
    <name evidence="1" type="ORF">ACFFGY_07180</name>
</gene>
<name>A0ABV6JTW3_9PROT</name>
<accession>A0ABV6JTW3</accession>
<keyword evidence="2" id="KW-1185">Reference proteome</keyword>
<organism evidence="1 2">
    <name type="scientific">Roseomonas elaeocarpi</name>
    <dbReference type="NCBI Taxonomy" id="907779"/>
    <lineage>
        <taxon>Bacteria</taxon>
        <taxon>Pseudomonadati</taxon>
        <taxon>Pseudomonadota</taxon>
        <taxon>Alphaproteobacteria</taxon>
        <taxon>Acetobacterales</taxon>
        <taxon>Roseomonadaceae</taxon>
        <taxon>Roseomonas</taxon>
    </lineage>
</organism>
<reference evidence="1 2" key="1">
    <citation type="submission" date="2024-09" db="EMBL/GenBank/DDBJ databases">
        <authorList>
            <person name="Sun Q."/>
            <person name="Mori K."/>
        </authorList>
    </citation>
    <scope>NUCLEOTIDE SEQUENCE [LARGE SCALE GENOMIC DNA]</scope>
    <source>
        <strain evidence="1 2">TBRC 5777</strain>
    </source>
</reference>
<evidence type="ECO:0008006" key="3">
    <source>
        <dbReference type="Google" id="ProtNLM"/>
    </source>
</evidence>
<dbReference type="Proteomes" id="UP001589865">
    <property type="component" value="Unassembled WGS sequence"/>
</dbReference>
<dbReference type="RefSeq" id="WP_377043763.1">
    <property type="nucleotide sequence ID" value="NZ_JBHLUN010000005.1"/>
</dbReference>
<proteinExistence type="predicted"/>
<evidence type="ECO:0000313" key="2">
    <source>
        <dbReference type="Proteomes" id="UP001589865"/>
    </source>
</evidence>
<protein>
    <recommendedName>
        <fullName evidence="3">N-acetylmuramoyl-L-alanine amidase</fullName>
    </recommendedName>
</protein>
<comment type="caution">
    <text evidence="1">The sequence shown here is derived from an EMBL/GenBank/DDBJ whole genome shotgun (WGS) entry which is preliminary data.</text>
</comment>
<dbReference type="EMBL" id="JBHLUN010000005">
    <property type="protein sequence ID" value="MFC0408028.1"/>
    <property type="molecule type" value="Genomic_DNA"/>
</dbReference>
<evidence type="ECO:0000313" key="1">
    <source>
        <dbReference type="EMBL" id="MFC0408028.1"/>
    </source>
</evidence>
<sequence length="48" mass="5285">MNTLNEAGNAMLLAHEGQRQIAEMIIRGIKTFFNRVRVDGNAAPATSR</sequence>